<feature type="compositionally biased region" description="Basic and acidic residues" evidence="1">
    <location>
        <begin position="64"/>
        <end position="79"/>
    </location>
</feature>
<organism evidence="2 3">
    <name type="scientific">Brevibacterium casei</name>
    <dbReference type="NCBI Taxonomy" id="33889"/>
    <lineage>
        <taxon>Bacteria</taxon>
        <taxon>Bacillati</taxon>
        <taxon>Actinomycetota</taxon>
        <taxon>Actinomycetes</taxon>
        <taxon>Micrococcales</taxon>
        <taxon>Brevibacteriaceae</taxon>
        <taxon>Brevibacterium</taxon>
    </lineage>
</organism>
<evidence type="ECO:0000313" key="2">
    <source>
        <dbReference type="EMBL" id="QQB14525.1"/>
    </source>
</evidence>
<name>A0A7T4DIN7_9MICO</name>
<evidence type="ECO:0000313" key="3">
    <source>
        <dbReference type="Proteomes" id="UP000595374"/>
    </source>
</evidence>
<sequence length="152" mass="15287">MNAEAAAGGAAGDGGSAPGGGSAQGGGADKRGFGHVLVERSGGIGGFLLVWDLNIDATAQPEQLGERVADLPWPHRDDGGDSGSGGSAGAQGSAAGGQAAPGPSSADRYVYLIESRFGYARFGEKELTGEWKDLVDHVRDVAEPERRPPGGK</sequence>
<feature type="compositionally biased region" description="Gly residues" evidence="1">
    <location>
        <begin position="9"/>
        <end position="27"/>
    </location>
</feature>
<gene>
    <name evidence="2" type="ORF">I6H47_00480</name>
</gene>
<proteinExistence type="predicted"/>
<evidence type="ECO:0000256" key="1">
    <source>
        <dbReference type="SAM" id="MobiDB-lite"/>
    </source>
</evidence>
<dbReference type="RefSeq" id="WP_198499585.1">
    <property type="nucleotide sequence ID" value="NZ_CP065989.1"/>
</dbReference>
<reference evidence="2 3" key="1">
    <citation type="submission" date="2020-12" db="EMBL/GenBank/DDBJ databases">
        <title>FDA dAtabase for Regulatory Grade micrObial Sequences (FDA-ARGOS): Supporting development and validation of Infectious Disease Dx tests.</title>
        <authorList>
            <person name="Sproer C."/>
            <person name="Gronow S."/>
            <person name="Severitt S."/>
            <person name="Schroder I."/>
            <person name="Tallon L."/>
            <person name="Sadzewicz L."/>
            <person name="Zhao X."/>
            <person name="Boylan J."/>
            <person name="Ott S."/>
            <person name="Bowen H."/>
            <person name="Vavikolanu K."/>
            <person name="Mehta A."/>
            <person name="Aluvathingal J."/>
            <person name="Nadendla S."/>
            <person name="Lowell S."/>
            <person name="Myers T."/>
            <person name="Yan Y."/>
            <person name="Sichtig H."/>
        </authorList>
    </citation>
    <scope>NUCLEOTIDE SEQUENCE [LARGE SCALE GENOMIC DNA]</scope>
    <source>
        <strain evidence="2 3">FDAARGOS_990</strain>
    </source>
</reference>
<protein>
    <submittedName>
        <fullName evidence="2">Uncharacterized protein</fullName>
    </submittedName>
</protein>
<feature type="compositionally biased region" description="Low complexity" evidence="1">
    <location>
        <begin position="90"/>
        <end position="105"/>
    </location>
</feature>
<dbReference type="Proteomes" id="UP000595374">
    <property type="component" value="Chromosome"/>
</dbReference>
<dbReference type="AlphaFoldDB" id="A0A7T4DIN7"/>
<dbReference type="EMBL" id="CP065989">
    <property type="protein sequence ID" value="QQB14525.1"/>
    <property type="molecule type" value="Genomic_DNA"/>
</dbReference>
<feature type="region of interest" description="Disordered" evidence="1">
    <location>
        <begin position="64"/>
        <end position="105"/>
    </location>
</feature>
<feature type="region of interest" description="Disordered" evidence="1">
    <location>
        <begin position="1"/>
        <end position="28"/>
    </location>
</feature>
<accession>A0A7T4DIN7</accession>